<gene>
    <name evidence="5" type="ORF">BA062_15340</name>
</gene>
<organism evidence="5 6">
    <name type="scientific">Prauserella flavalba</name>
    <dbReference type="NCBI Taxonomy" id="1477506"/>
    <lineage>
        <taxon>Bacteria</taxon>
        <taxon>Bacillati</taxon>
        <taxon>Actinomycetota</taxon>
        <taxon>Actinomycetes</taxon>
        <taxon>Pseudonocardiales</taxon>
        <taxon>Pseudonocardiaceae</taxon>
        <taxon>Prauserella</taxon>
    </lineage>
</organism>
<dbReference type="InterPro" id="IPR042070">
    <property type="entry name" value="PucR_C-HTH_sf"/>
</dbReference>
<dbReference type="Proteomes" id="UP000247892">
    <property type="component" value="Unassembled WGS sequence"/>
</dbReference>
<evidence type="ECO:0000313" key="5">
    <source>
        <dbReference type="EMBL" id="PXY36725.1"/>
    </source>
</evidence>
<dbReference type="Pfam" id="PF17853">
    <property type="entry name" value="GGDEF_2"/>
    <property type="match status" value="1"/>
</dbReference>
<dbReference type="Pfam" id="PF13556">
    <property type="entry name" value="HTH_30"/>
    <property type="match status" value="1"/>
</dbReference>
<evidence type="ECO:0000259" key="3">
    <source>
        <dbReference type="Pfam" id="PF14361"/>
    </source>
</evidence>
<dbReference type="Gene3D" id="1.10.10.2840">
    <property type="entry name" value="PucR C-terminal helix-turn-helix domain"/>
    <property type="match status" value="1"/>
</dbReference>
<evidence type="ECO:0008006" key="7">
    <source>
        <dbReference type="Google" id="ProtNLM"/>
    </source>
</evidence>
<feature type="domain" description="CdaR GGDEF-like" evidence="4">
    <location>
        <begin position="168"/>
        <end position="291"/>
    </location>
</feature>
<protein>
    <recommendedName>
        <fullName evidence="7">PucR family transcriptional regulator</fullName>
    </recommendedName>
</protein>
<dbReference type="RefSeq" id="WP_110336880.1">
    <property type="nucleotide sequence ID" value="NZ_JBHVKT010000003.1"/>
</dbReference>
<feature type="domain" description="PucR C-terminal helix-turn-helix" evidence="2">
    <location>
        <begin position="340"/>
        <end position="397"/>
    </location>
</feature>
<dbReference type="InterPro" id="IPR025736">
    <property type="entry name" value="PucR_C-HTH_dom"/>
</dbReference>
<dbReference type="InterPro" id="IPR051448">
    <property type="entry name" value="CdaR-like_regulators"/>
</dbReference>
<comment type="caution">
    <text evidence="5">The sequence shown here is derived from an EMBL/GenBank/DDBJ whole genome shotgun (WGS) entry which is preliminary data.</text>
</comment>
<evidence type="ECO:0000259" key="2">
    <source>
        <dbReference type="Pfam" id="PF13556"/>
    </source>
</evidence>
<evidence type="ECO:0000259" key="4">
    <source>
        <dbReference type="Pfam" id="PF17853"/>
    </source>
</evidence>
<keyword evidence="6" id="KW-1185">Reference proteome</keyword>
<feature type="domain" description="RsbT co-antagonist protein RsbRD N-terminal" evidence="3">
    <location>
        <begin position="16"/>
        <end position="158"/>
    </location>
</feature>
<dbReference type="AlphaFoldDB" id="A0A318M2E7"/>
<dbReference type="PANTHER" id="PTHR33744">
    <property type="entry name" value="CARBOHYDRATE DIACID REGULATOR"/>
    <property type="match status" value="1"/>
</dbReference>
<dbReference type="InterPro" id="IPR025751">
    <property type="entry name" value="RsbRD_N_dom"/>
</dbReference>
<name>A0A318M2E7_9PSEU</name>
<dbReference type="OrthoDB" id="4571023at2"/>
<sequence length="403" mass="44331">MNDILRTIERVGQRLDAVGARLVERYQAEIVDYRALDEHTVRGDVLPTAQRNVEELLTALREDSPPTDSSLDALRRSALRRVHQGIPLQALLHAYRLWGQVVWQEILAVTDPRAPREREAALAVAGRVMAYVDQVSVVVAQSYLDEVTGMLGDREAMRRDLLEALVSGRPISERMRHRVGASALDPEGEHAVVLARSLEPMGDDRSALRAAVGEARERLRPTASTILVGIREDEVVTIYPVAGRGDYAALVEQAGQWAAGLDGFAVGVGRAHHGTEGIAASYAEAEEAVRLGAATGGGKASTFSEVLLDHLLSSSPHLTTLHHETIAPLHAYDRARDAQLVRTLRVYFEHGFNLARSAARLKVRPNTVVYRLRRIHELTGHDPSDPDQLLLLLLGMKSDRWTG</sequence>
<proteinExistence type="inferred from homology"/>
<dbReference type="Pfam" id="PF14361">
    <property type="entry name" value="RsbRD_N"/>
    <property type="match status" value="1"/>
</dbReference>
<dbReference type="EMBL" id="MASU01000005">
    <property type="protein sequence ID" value="PXY36725.1"/>
    <property type="molecule type" value="Genomic_DNA"/>
</dbReference>
<dbReference type="InterPro" id="IPR041522">
    <property type="entry name" value="CdaR_GGDEF"/>
</dbReference>
<comment type="similarity">
    <text evidence="1">Belongs to the CdaR family.</text>
</comment>
<evidence type="ECO:0000256" key="1">
    <source>
        <dbReference type="ARBA" id="ARBA00006754"/>
    </source>
</evidence>
<dbReference type="PANTHER" id="PTHR33744:SF1">
    <property type="entry name" value="DNA-BINDING TRANSCRIPTIONAL ACTIVATOR ADER"/>
    <property type="match status" value="1"/>
</dbReference>
<accession>A0A318M2E7</accession>
<evidence type="ECO:0000313" key="6">
    <source>
        <dbReference type="Proteomes" id="UP000247892"/>
    </source>
</evidence>
<reference evidence="5 6" key="1">
    <citation type="submission" date="2016-07" db="EMBL/GenBank/DDBJ databases">
        <title>Draft genome sequence of Prauserella sp. YIM 121212, isolated from alkaline soil.</title>
        <authorList>
            <person name="Ruckert C."/>
            <person name="Albersmeier A."/>
            <person name="Jiang C.-L."/>
            <person name="Jiang Y."/>
            <person name="Kalinowski J."/>
            <person name="Schneider O."/>
            <person name="Winkler A."/>
            <person name="Zotchev S.B."/>
        </authorList>
    </citation>
    <scope>NUCLEOTIDE SEQUENCE [LARGE SCALE GENOMIC DNA]</scope>
    <source>
        <strain evidence="5 6">YIM 121212</strain>
    </source>
</reference>